<dbReference type="Proteomes" id="UP000288675">
    <property type="component" value="Chromosome"/>
</dbReference>
<evidence type="ECO:0000313" key="2">
    <source>
        <dbReference type="Proteomes" id="UP000288675"/>
    </source>
</evidence>
<dbReference type="AlphaFoldDB" id="A0AAJ3YXH9"/>
<name>A0AAJ3YXH9_9BACI</name>
<dbReference type="RefSeq" id="WP_128748115.1">
    <property type="nucleotide sequence ID" value="NZ_CP035232.1"/>
</dbReference>
<protein>
    <submittedName>
        <fullName evidence="1">Uncharacterized protein</fullName>
    </submittedName>
</protein>
<gene>
    <name evidence="1" type="ORF">EQZ20_10130</name>
</gene>
<dbReference type="GeneID" id="82853040"/>
<sequence length="166" mass="19763">MNSTEIYVKLKDCQGKGDFRDTFCIYVSDWFPKNDLKIKHQHIENVIKDNLEKKYCEPLEDFELSYIPLTVFHNGELKNDDIVQSLLDNNLIEPLDGVNGVYKSTDFLKKEWKDKRRNRKLKFIIRTNRIMMGSRKWEKLENTYEDLVKLSDSIEKARELKELALV</sequence>
<proteinExistence type="predicted"/>
<dbReference type="EMBL" id="CP035232">
    <property type="protein sequence ID" value="QAT65245.1"/>
    <property type="molecule type" value="Genomic_DNA"/>
</dbReference>
<reference evidence="1 2" key="1">
    <citation type="submission" date="2019-01" db="EMBL/GenBank/DDBJ databases">
        <title>Genome sequence of Bacillus glycinifermentans SRCM103574.</title>
        <authorList>
            <person name="Kong H.-J."/>
            <person name="Jeong S.-Y."/>
            <person name="Jeong D.-Y."/>
        </authorList>
    </citation>
    <scope>NUCLEOTIDE SEQUENCE [LARGE SCALE GENOMIC DNA]</scope>
    <source>
        <strain evidence="1 2">SRCM103574</strain>
    </source>
</reference>
<accession>A0AAJ3YXH9</accession>
<evidence type="ECO:0000313" key="1">
    <source>
        <dbReference type="EMBL" id="QAT65245.1"/>
    </source>
</evidence>
<organism evidence="1 2">
    <name type="scientific">Bacillus glycinifermentans</name>
    <dbReference type="NCBI Taxonomy" id="1664069"/>
    <lineage>
        <taxon>Bacteria</taxon>
        <taxon>Bacillati</taxon>
        <taxon>Bacillota</taxon>
        <taxon>Bacilli</taxon>
        <taxon>Bacillales</taxon>
        <taxon>Bacillaceae</taxon>
        <taxon>Bacillus</taxon>
    </lineage>
</organism>